<name>A0ACA9M983_9GLOM</name>
<dbReference type="EMBL" id="CAJVPT010009774">
    <property type="protein sequence ID" value="CAG8564402.1"/>
    <property type="molecule type" value="Genomic_DNA"/>
</dbReference>
<evidence type="ECO:0000313" key="2">
    <source>
        <dbReference type="Proteomes" id="UP000789525"/>
    </source>
</evidence>
<reference evidence="1" key="1">
    <citation type="submission" date="2021-06" db="EMBL/GenBank/DDBJ databases">
        <authorList>
            <person name="Kallberg Y."/>
            <person name="Tangrot J."/>
            <person name="Rosling A."/>
        </authorList>
    </citation>
    <scope>NUCLEOTIDE SEQUENCE</scope>
    <source>
        <strain evidence="1">CL356</strain>
    </source>
</reference>
<sequence>MPTAVIKPPSMEISMNKPVPDSLIDYASTSICSIQTTLPSNKPTQPCLPDLLLFIKKIITDLNLPVLTVLVCLIYFHRLKRALPKSYSTEYGTAHRVFVSSVLVASKYIDDQPLTSKRVVESVGWNVWSIKEVNRMERTFLNLLKWDLSVDRESLYSYLAELRENQHIEL</sequence>
<protein>
    <submittedName>
        <fullName evidence="1">9359_t:CDS:1</fullName>
    </submittedName>
</protein>
<gene>
    <name evidence="1" type="ORF">ACOLOM_LOCUS5357</name>
</gene>
<organism evidence="1 2">
    <name type="scientific">Acaulospora colombiana</name>
    <dbReference type="NCBI Taxonomy" id="27376"/>
    <lineage>
        <taxon>Eukaryota</taxon>
        <taxon>Fungi</taxon>
        <taxon>Fungi incertae sedis</taxon>
        <taxon>Mucoromycota</taxon>
        <taxon>Glomeromycotina</taxon>
        <taxon>Glomeromycetes</taxon>
        <taxon>Diversisporales</taxon>
        <taxon>Acaulosporaceae</taxon>
        <taxon>Acaulospora</taxon>
    </lineage>
</organism>
<keyword evidence="2" id="KW-1185">Reference proteome</keyword>
<dbReference type="Proteomes" id="UP000789525">
    <property type="component" value="Unassembled WGS sequence"/>
</dbReference>
<proteinExistence type="predicted"/>
<accession>A0ACA9M983</accession>
<comment type="caution">
    <text evidence="1">The sequence shown here is derived from an EMBL/GenBank/DDBJ whole genome shotgun (WGS) entry which is preliminary data.</text>
</comment>
<evidence type="ECO:0000313" key="1">
    <source>
        <dbReference type="EMBL" id="CAG8564402.1"/>
    </source>
</evidence>